<accession>A0A0E9RV69</accession>
<organism evidence="1">
    <name type="scientific">Anguilla anguilla</name>
    <name type="common">European freshwater eel</name>
    <name type="synonym">Muraena anguilla</name>
    <dbReference type="NCBI Taxonomy" id="7936"/>
    <lineage>
        <taxon>Eukaryota</taxon>
        <taxon>Metazoa</taxon>
        <taxon>Chordata</taxon>
        <taxon>Craniata</taxon>
        <taxon>Vertebrata</taxon>
        <taxon>Euteleostomi</taxon>
        <taxon>Actinopterygii</taxon>
        <taxon>Neopterygii</taxon>
        <taxon>Teleostei</taxon>
        <taxon>Anguilliformes</taxon>
        <taxon>Anguillidae</taxon>
        <taxon>Anguilla</taxon>
    </lineage>
</organism>
<dbReference type="AlphaFoldDB" id="A0A0E9RV69"/>
<reference evidence="1" key="2">
    <citation type="journal article" date="2015" name="Fish Shellfish Immunol.">
        <title>Early steps in the European eel (Anguilla anguilla)-Vibrio vulnificus interaction in the gills: Role of the RtxA13 toxin.</title>
        <authorList>
            <person name="Callol A."/>
            <person name="Pajuelo D."/>
            <person name="Ebbesson L."/>
            <person name="Teles M."/>
            <person name="MacKenzie S."/>
            <person name="Amaro C."/>
        </authorList>
    </citation>
    <scope>NUCLEOTIDE SEQUENCE</scope>
</reference>
<proteinExistence type="predicted"/>
<name>A0A0E9RV69_ANGAN</name>
<evidence type="ECO:0000313" key="1">
    <source>
        <dbReference type="EMBL" id="JAH33066.1"/>
    </source>
</evidence>
<protein>
    <submittedName>
        <fullName evidence="1">Uncharacterized protein</fullName>
    </submittedName>
</protein>
<reference evidence="1" key="1">
    <citation type="submission" date="2014-11" db="EMBL/GenBank/DDBJ databases">
        <authorList>
            <person name="Amaro Gonzalez C."/>
        </authorList>
    </citation>
    <scope>NUCLEOTIDE SEQUENCE</scope>
</reference>
<sequence>MLKEIMERLKPPSNLLCKSSWASIAKCFCCN</sequence>
<dbReference type="EMBL" id="GBXM01075511">
    <property type="protein sequence ID" value="JAH33066.1"/>
    <property type="molecule type" value="Transcribed_RNA"/>
</dbReference>